<evidence type="ECO:0000256" key="3">
    <source>
        <dbReference type="ARBA" id="ARBA00022989"/>
    </source>
</evidence>
<dbReference type="NCBIfam" id="NF008977">
    <property type="entry name" value="PRK12324.1-2"/>
    <property type="match status" value="1"/>
</dbReference>
<dbReference type="GO" id="GO:0016765">
    <property type="term" value="F:transferase activity, transferring alkyl or aryl (other than methyl) groups"/>
    <property type="evidence" value="ECO:0007669"/>
    <property type="project" value="InterPro"/>
</dbReference>
<evidence type="ECO:0000256" key="2">
    <source>
        <dbReference type="ARBA" id="ARBA00022692"/>
    </source>
</evidence>
<feature type="transmembrane region" description="Helical" evidence="5">
    <location>
        <begin position="236"/>
        <end position="257"/>
    </location>
</feature>
<dbReference type="PANTHER" id="PTHR11048">
    <property type="entry name" value="PRENYLTRANSFERASES"/>
    <property type="match status" value="1"/>
</dbReference>
<dbReference type="InterPro" id="IPR039653">
    <property type="entry name" value="Prenyltransferase"/>
</dbReference>
<sequence length="319" mass="36700">MCFCSVNQERKVTLLYNKFDYQGLLISERKTTKKTNIIAMIRLSRPKQWIKNIFVFLALLSSGDIIELSHIVNSCIGFVLFCFISSSVYILNDLIDINADKIHPIKKFRPLASGAVSKVQALVLLIILCSISLILSFLFNYNLAVVIFIYFILNILYTIKLKKIVIVDIMVISTGFLLRVISGYVVIQEEISLWILLCTFFLTMFLGLNKRKQEIHTLNSDAKEHRKILNEYSEELINQILPVVASCAIIFYSFYTFQVSKNIWMMLTIPSVIYGMLRYQYLSLKSNVGENPEIVLVNDVPFIVNFILLVFIAITIKFI</sequence>
<evidence type="ECO:0000313" key="6">
    <source>
        <dbReference type="EMBL" id="OPX43307.1"/>
    </source>
</evidence>
<protein>
    <submittedName>
        <fullName evidence="6">Decaprenyl-phosphate phosphoribosyltransferase</fullName>
        <ecNumber evidence="6">2.4.2.45</ecNumber>
    </submittedName>
</protein>
<feature type="transmembrane region" description="Helical" evidence="5">
    <location>
        <begin position="164"/>
        <end position="185"/>
    </location>
</feature>
<evidence type="ECO:0000256" key="4">
    <source>
        <dbReference type="ARBA" id="ARBA00023136"/>
    </source>
</evidence>
<feature type="transmembrane region" description="Helical" evidence="5">
    <location>
        <begin position="141"/>
        <end position="157"/>
    </location>
</feature>
<feature type="transmembrane region" description="Helical" evidence="5">
    <location>
        <begin position="49"/>
        <end position="65"/>
    </location>
</feature>
<dbReference type="InterPro" id="IPR044878">
    <property type="entry name" value="UbiA_sf"/>
</dbReference>
<comment type="caution">
    <text evidence="6">The sequence shown here is derived from an EMBL/GenBank/DDBJ whole genome shotgun (WGS) entry which is preliminary data.</text>
</comment>
<keyword evidence="3 5" id="KW-1133">Transmembrane helix</keyword>
<feature type="transmembrane region" description="Helical" evidence="5">
    <location>
        <begin position="294"/>
        <end position="316"/>
    </location>
</feature>
<feature type="transmembrane region" description="Helical" evidence="5">
    <location>
        <begin position="71"/>
        <end position="91"/>
    </location>
</feature>
<reference evidence="6 7" key="1">
    <citation type="submission" date="2017-03" db="EMBL/GenBank/DDBJ databases">
        <title>Genome sequence of Clostridium hungatei DSM 14427.</title>
        <authorList>
            <person name="Poehlein A."/>
            <person name="Daniel R."/>
        </authorList>
    </citation>
    <scope>NUCLEOTIDE SEQUENCE [LARGE SCALE GENOMIC DNA]</scope>
    <source>
        <strain evidence="6 7">DSM 14427</strain>
    </source>
</reference>
<gene>
    <name evidence="6" type="ORF">CLHUN_28550</name>
</gene>
<dbReference type="Proteomes" id="UP000191554">
    <property type="component" value="Unassembled WGS sequence"/>
</dbReference>
<keyword evidence="4 5" id="KW-0472">Membrane</keyword>
<accession>A0A1V4SJ85</accession>
<feature type="transmembrane region" description="Helical" evidence="5">
    <location>
        <begin position="263"/>
        <end position="282"/>
    </location>
</feature>
<dbReference type="EMBL" id="MZGX01000019">
    <property type="protein sequence ID" value="OPX43307.1"/>
    <property type="molecule type" value="Genomic_DNA"/>
</dbReference>
<feature type="transmembrane region" description="Helical" evidence="5">
    <location>
        <begin position="191"/>
        <end position="208"/>
    </location>
</feature>
<evidence type="ECO:0000256" key="5">
    <source>
        <dbReference type="SAM" id="Phobius"/>
    </source>
</evidence>
<keyword evidence="6" id="KW-0328">Glycosyltransferase</keyword>
<evidence type="ECO:0000256" key="1">
    <source>
        <dbReference type="ARBA" id="ARBA00004141"/>
    </source>
</evidence>
<dbReference type="PANTHER" id="PTHR11048:SF5">
    <property type="entry name" value="DECAPRENYL-PHOSPHATE PHOSPHORIBOSYLTRANSFERASE"/>
    <property type="match status" value="1"/>
</dbReference>
<dbReference type="AlphaFoldDB" id="A0A1V4SJ85"/>
<proteinExistence type="predicted"/>
<dbReference type="Gene3D" id="1.10.357.140">
    <property type="entry name" value="UbiA prenyltransferase"/>
    <property type="match status" value="1"/>
</dbReference>
<name>A0A1V4SJ85_RUMHU</name>
<dbReference type="NCBIfam" id="NF008978">
    <property type="entry name" value="PRK12324.1-4"/>
    <property type="match status" value="1"/>
</dbReference>
<comment type="subcellular location">
    <subcellularLocation>
        <location evidence="1">Membrane</location>
        <topology evidence="1">Multi-pass membrane protein</topology>
    </subcellularLocation>
</comment>
<keyword evidence="7" id="KW-1185">Reference proteome</keyword>
<dbReference type="InterPro" id="IPR000537">
    <property type="entry name" value="UbiA_prenyltransferase"/>
</dbReference>
<keyword evidence="6" id="KW-0808">Transferase</keyword>
<dbReference type="STRING" id="48256.CLHUN_28550"/>
<organism evidence="6 7">
    <name type="scientific">Ruminiclostridium hungatei</name>
    <name type="common">Clostridium hungatei</name>
    <dbReference type="NCBI Taxonomy" id="48256"/>
    <lineage>
        <taxon>Bacteria</taxon>
        <taxon>Bacillati</taxon>
        <taxon>Bacillota</taxon>
        <taxon>Clostridia</taxon>
        <taxon>Eubacteriales</taxon>
        <taxon>Oscillospiraceae</taxon>
        <taxon>Ruminiclostridium</taxon>
    </lineage>
</organism>
<dbReference type="GO" id="GO:0009247">
    <property type="term" value="P:glycolipid biosynthetic process"/>
    <property type="evidence" value="ECO:0007669"/>
    <property type="project" value="TreeGrafter"/>
</dbReference>
<dbReference type="GO" id="GO:0016757">
    <property type="term" value="F:glycosyltransferase activity"/>
    <property type="evidence" value="ECO:0007669"/>
    <property type="project" value="UniProtKB-KW"/>
</dbReference>
<dbReference type="EC" id="2.4.2.45" evidence="6"/>
<evidence type="ECO:0000313" key="7">
    <source>
        <dbReference type="Proteomes" id="UP000191554"/>
    </source>
</evidence>
<keyword evidence="2 5" id="KW-0812">Transmembrane</keyword>
<dbReference type="CDD" id="cd13963">
    <property type="entry name" value="PT_UbiA_2"/>
    <property type="match status" value="1"/>
</dbReference>
<dbReference type="Pfam" id="PF01040">
    <property type="entry name" value="UbiA"/>
    <property type="match status" value="1"/>
</dbReference>
<feature type="transmembrane region" description="Helical" evidence="5">
    <location>
        <begin position="111"/>
        <end position="135"/>
    </location>
</feature>
<dbReference type="GO" id="GO:0005886">
    <property type="term" value="C:plasma membrane"/>
    <property type="evidence" value="ECO:0007669"/>
    <property type="project" value="TreeGrafter"/>
</dbReference>